<evidence type="ECO:0000256" key="1">
    <source>
        <dbReference type="SAM" id="SignalP"/>
    </source>
</evidence>
<evidence type="ECO:0000313" key="2">
    <source>
        <dbReference type="EMBL" id="KAG0286308.1"/>
    </source>
</evidence>
<evidence type="ECO:0000313" key="3">
    <source>
        <dbReference type="Proteomes" id="UP000823405"/>
    </source>
</evidence>
<dbReference type="AlphaFoldDB" id="A0A9P6QQL3"/>
<keyword evidence="3" id="KW-1185">Reference proteome</keyword>
<dbReference type="Proteomes" id="UP000823405">
    <property type="component" value="Unassembled WGS sequence"/>
</dbReference>
<proteinExistence type="predicted"/>
<comment type="caution">
    <text evidence="2">The sequence shown here is derived from an EMBL/GenBank/DDBJ whole genome shotgun (WGS) entry which is preliminary data.</text>
</comment>
<feature type="signal peptide" evidence="1">
    <location>
        <begin position="1"/>
        <end position="20"/>
    </location>
</feature>
<dbReference type="EMBL" id="JAAAIN010003332">
    <property type="protein sequence ID" value="KAG0286308.1"/>
    <property type="molecule type" value="Genomic_DNA"/>
</dbReference>
<gene>
    <name evidence="2" type="ORF">BGZ97_007485</name>
</gene>
<name>A0A9P6QQL3_9FUNG</name>
<keyword evidence="1" id="KW-0732">Signal</keyword>
<reference evidence="2" key="1">
    <citation type="journal article" date="2020" name="Fungal Divers.">
        <title>Resolving the Mortierellaceae phylogeny through synthesis of multi-gene phylogenetics and phylogenomics.</title>
        <authorList>
            <person name="Vandepol N."/>
            <person name="Liber J."/>
            <person name="Desiro A."/>
            <person name="Na H."/>
            <person name="Kennedy M."/>
            <person name="Barry K."/>
            <person name="Grigoriev I.V."/>
            <person name="Miller A.N."/>
            <person name="O'Donnell K."/>
            <person name="Stajich J.E."/>
            <person name="Bonito G."/>
        </authorList>
    </citation>
    <scope>NUCLEOTIDE SEQUENCE</scope>
    <source>
        <strain evidence="2">NVP60</strain>
    </source>
</reference>
<organism evidence="2 3">
    <name type="scientific">Linnemannia gamsii</name>
    <dbReference type="NCBI Taxonomy" id="64522"/>
    <lineage>
        <taxon>Eukaryota</taxon>
        <taxon>Fungi</taxon>
        <taxon>Fungi incertae sedis</taxon>
        <taxon>Mucoromycota</taxon>
        <taxon>Mortierellomycotina</taxon>
        <taxon>Mortierellomycetes</taxon>
        <taxon>Mortierellales</taxon>
        <taxon>Mortierellaceae</taxon>
        <taxon>Linnemannia</taxon>
    </lineage>
</organism>
<accession>A0A9P6QQL3</accession>
<protein>
    <submittedName>
        <fullName evidence="2">Uncharacterized protein</fullName>
    </submittedName>
</protein>
<feature type="chain" id="PRO_5040131224" evidence="1">
    <location>
        <begin position="21"/>
        <end position="221"/>
    </location>
</feature>
<sequence>MPGLMVWLLALSSRNLSVISSHWIVQPSQTQCGHRAAISIKSLDAIRSRLQMVKETKPKDYQARTIYREALPGPMVSECKSWRTDYYLTEIRNVIKSKDDIERLWLGKDIQKLGSSNKGKGKDNAGERRDMEGVVVTSQKAIVDASNQSQVCEHSPNPASLRSTTQAVEASGSAFLNLAVKAKAVYQPTFRFKRWQVTEKNATPECEEESIYSIESRLLPL</sequence>